<feature type="transmembrane region" description="Helical" evidence="9">
    <location>
        <begin position="308"/>
        <end position="328"/>
    </location>
</feature>
<feature type="transmembrane region" description="Helical" evidence="9">
    <location>
        <begin position="439"/>
        <end position="458"/>
    </location>
</feature>
<feature type="transmembrane region" description="Helical" evidence="9">
    <location>
        <begin position="92"/>
        <end position="111"/>
    </location>
</feature>
<feature type="transmembrane region" description="Helical" evidence="9">
    <location>
        <begin position="187"/>
        <end position="208"/>
    </location>
</feature>
<name>A0A0D7AFK7_9AGAR</name>
<dbReference type="PROSITE" id="PS50850">
    <property type="entry name" value="MFS"/>
    <property type="match status" value="1"/>
</dbReference>
<feature type="transmembrane region" description="Helical" evidence="9">
    <location>
        <begin position="156"/>
        <end position="175"/>
    </location>
</feature>
<sequence length="521" mass="56264">MDVYRANVTPQLLLVAFASSLGAITYGFDNTWWSGVIGETSFNQAYGDIVAADGTKTLSTVQVSIGTGLGTTGVMIGCMVAAPISNFLGRRLGMLVLGLISASGCLIEATSNTGMHGRYAQIIVGRVICSIAIGMASNVVPVYLSESAPKAIRGGLVAFYVVTQNVAAFLATVVIYKVQFYPHQAAWLVPICVQFLTPLLIITTIGFIPESPRWLVAKGRSNDAHTVLMRLRRPDVDIDGELLELTAAVAEQLERDKHSNFLHLFRGTNLRRTLIAIGVQCLANAQGIGYIVSYMIVLFEQLGIQDSYLILVIGYGVYAAFACLSFVLPDRIGRRNLLFIGGAICAACMLAIGGITTKWPTPPGAAGRAVVALTLVWFCANACTWSPVSWLIPAEIGSAKMRESTMMSASWSGFGVTLIINYVSPYIQDSGYGNLGGKIGYIWGSFSVIAVFFAFFFVTETRGRSLEELDALFEAHVPTFRFERTRIEDLDNTVLAHLDQVRERKGDEAASAGSSDEKTPV</sequence>
<keyword evidence="4 9" id="KW-0812">Transmembrane</keyword>
<evidence type="ECO:0000313" key="11">
    <source>
        <dbReference type="EMBL" id="KIY49613.1"/>
    </source>
</evidence>
<dbReference type="InterPro" id="IPR003663">
    <property type="entry name" value="Sugar/inositol_transpt"/>
</dbReference>
<evidence type="ECO:0000256" key="9">
    <source>
        <dbReference type="SAM" id="Phobius"/>
    </source>
</evidence>
<protein>
    <submittedName>
        <fullName evidence="11">General substrate transporter</fullName>
    </submittedName>
</protein>
<keyword evidence="12" id="KW-1185">Reference proteome</keyword>
<keyword evidence="3 8" id="KW-0813">Transport</keyword>
<dbReference type="GO" id="GO:0005351">
    <property type="term" value="F:carbohydrate:proton symporter activity"/>
    <property type="evidence" value="ECO:0007669"/>
    <property type="project" value="TreeGrafter"/>
</dbReference>
<comment type="catalytic activity">
    <reaction evidence="7">
        <text>myo-inositol(out) + H(+)(out) = myo-inositol(in) + H(+)(in)</text>
        <dbReference type="Rhea" id="RHEA:60364"/>
        <dbReference type="ChEBI" id="CHEBI:15378"/>
        <dbReference type="ChEBI" id="CHEBI:17268"/>
    </reaction>
</comment>
<keyword evidence="5 9" id="KW-1133">Transmembrane helix</keyword>
<dbReference type="PANTHER" id="PTHR48022:SF17">
    <property type="entry name" value="HEXOSE TRANSPORTER"/>
    <property type="match status" value="1"/>
</dbReference>
<evidence type="ECO:0000256" key="6">
    <source>
        <dbReference type="ARBA" id="ARBA00023136"/>
    </source>
</evidence>
<proteinExistence type="inferred from homology"/>
<feature type="transmembrane region" description="Helical" evidence="9">
    <location>
        <begin position="337"/>
        <end position="357"/>
    </location>
</feature>
<evidence type="ECO:0000259" key="10">
    <source>
        <dbReference type="PROSITE" id="PS50850"/>
    </source>
</evidence>
<accession>A0A0D7AFK7</accession>
<evidence type="ECO:0000256" key="8">
    <source>
        <dbReference type="RuleBase" id="RU003346"/>
    </source>
</evidence>
<dbReference type="InterPro" id="IPR005828">
    <property type="entry name" value="MFS_sugar_transport-like"/>
</dbReference>
<gene>
    <name evidence="11" type="ORF">FISHEDRAFT_72258</name>
</gene>
<dbReference type="InterPro" id="IPR036259">
    <property type="entry name" value="MFS_trans_sf"/>
</dbReference>
<dbReference type="OrthoDB" id="6612291at2759"/>
<feature type="transmembrane region" description="Helical" evidence="9">
    <location>
        <begin position="274"/>
        <end position="296"/>
    </location>
</feature>
<evidence type="ECO:0000256" key="1">
    <source>
        <dbReference type="ARBA" id="ARBA00004141"/>
    </source>
</evidence>
<comment type="subcellular location">
    <subcellularLocation>
        <location evidence="1">Membrane</location>
        <topology evidence="1">Multi-pass membrane protein</topology>
    </subcellularLocation>
</comment>
<feature type="transmembrane region" description="Helical" evidence="9">
    <location>
        <begin position="369"/>
        <end position="392"/>
    </location>
</feature>
<evidence type="ECO:0000256" key="2">
    <source>
        <dbReference type="ARBA" id="ARBA00010992"/>
    </source>
</evidence>
<feature type="transmembrane region" description="Helical" evidence="9">
    <location>
        <begin position="12"/>
        <end position="28"/>
    </location>
</feature>
<feature type="transmembrane region" description="Helical" evidence="9">
    <location>
        <begin position="63"/>
        <end position="85"/>
    </location>
</feature>
<dbReference type="GO" id="GO:0016020">
    <property type="term" value="C:membrane"/>
    <property type="evidence" value="ECO:0007669"/>
    <property type="project" value="UniProtKB-SubCell"/>
</dbReference>
<dbReference type="Pfam" id="PF00083">
    <property type="entry name" value="Sugar_tr"/>
    <property type="match status" value="1"/>
</dbReference>
<evidence type="ECO:0000256" key="4">
    <source>
        <dbReference type="ARBA" id="ARBA00022692"/>
    </source>
</evidence>
<comment type="similarity">
    <text evidence="2 8">Belongs to the major facilitator superfamily. Sugar transporter (TC 2.A.1.1) family.</text>
</comment>
<organism evidence="11 12">
    <name type="scientific">Fistulina hepatica ATCC 64428</name>
    <dbReference type="NCBI Taxonomy" id="1128425"/>
    <lineage>
        <taxon>Eukaryota</taxon>
        <taxon>Fungi</taxon>
        <taxon>Dikarya</taxon>
        <taxon>Basidiomycota</taxon>
        <taxon>Agaricomycotina</taxon>
        <taxon>Agaricomycetes</taxon>
        <taxon>Agaricomycetidae</taxon>
        <taxon>Agaricales</taxon>
        <taxon>Fistulinaceae</taxon>
        <taxon>Fistulina</taxon>
    </lineage>
</organism>
<dbReference type="AlphaFoldDB" id="A0A0D7AFK7"/>
<dbReference type="PRINTS" id="PR00171">
    <property type="entry name" value="SUGRTRNSPORT"/>
</dbReference>
<evidence type="ECO:0000256" key="7">
    <source>
        <dbReference type="ARBA" id="ARBA00049119"/>
    </source>
</evidence>
<evidence type="ECO:0000256" key="5">
    <source>
        <dbReference type="ARBA" id="ARBA00022989"/>
    </source>
</evidence>
<feature type="domain" description="Major facilitator superfamily (MFS) profile" evidence="10">
    <location>
        <begin position="15"/>
        <end position="462"/>
    </location>
</feature>
<dbReference type="Proteomes" id="UP000054144">
    <property type="component" value="Unassembled WGS sequence"/>
</dbReference>
<feature type="transmembrane region" description="Helical" evidence="9">
    <location>
        <begin position="123"/>
        <end position="144"/>
    </location>
</feature>
<dbReference type="SUPFAM" id="SSF103473">
    <property type="entry name" value="MFS general substrate transporter"/>
    <property type="match status" value="1"/>
</dbReference>
<dbReference type="EMBL" id="KN881721">
    <property type="protein sequence ID" value="KIY49613.1"/>
    <property type="molecule type" value="Genomic_DNA"/>
</dbReference>
<keyword evidence="6 9" id="KW-0472">Membrane</keyword>
<dbReference type="Gene3D" id="1.20.1250.20">
    <property type="entry name" value="MFS general substrate transporter like domains"/>
    <property type="match status" value="1"/>
</dbReference>
<evidence type="ECO:0000256" key="3">
    <source>
        <dbReference type="ARBA" id="ARBA00022448"/>
    </source>
</evidence>
<dbReference type="PANTHER" id="PTHR48022">
    <property type="entry name" value="PLASTIDIC GLUCOSE TRANSPORTER 4"/>
    <property type="match status" value="1"/>
</dbReference>
<dbReference type="NCBIfam" id="TIGR00879">
    <property type="entry name" value="SP"/>
    <property type="match status" value="1"/>
</dbReference>
<dbReference type="InterPro" id="IPR050360">
    <property type="entry name" value="MFS_Sugar_Transporters"/>
</dbReference>
<dbReference type="InterPro" id="IPR020846">
    <property type="entry name" value="MFS_dom"/>
</dbReference>
<evidence type="ECO:0000313" key="12">
    <source>
        <dbReference type="Proteomes" id="UP000054144"/>
    </source>
</evidence>
<reference evidence="11 12" key="1">
    <citation type="journal article" date="2015" name="Fungal Genet. Biol.">
        <title>Evolution of novel wood decay mechanisms in Agaricales revealed by the genome sequences of Fistulina hepatica and Cylindrobasidium torrendii.</title>
        <authorList>
            <person name="Floudas D."/>
            <person name="Held B.W."/>
            <person name="Riley R."/>
            <person name="Nagy L.G."/>
            <person name="Koehler G."/>
            <person name="Ransdell A.S."/>
            <person name="Younus H."/>
            <person name="Chow J."/>
            <person name="Chiniquy J."/>
            <person name="Lipzen A."/>
            <person name="Tritt A."/>
            <person name="Sun H."/>
            <person name="Haridas S."/>
            <person name="LaButti K."/>
            <person name="Ohm R.A."/>
            <person name="Kues U."/>
            <person name="Blanchette R.A."/>
            <person name="Grigoriev I.V."/>
            <person name="Minto R.E."/>
            <person name="Hibbett D.S."/>
        </authorList>
    </citation>
    <scope>NUCLEOTIDE SEQUENCE [LARGE SCALE GENOMIC DNA]</scope>
    <source>
        <strain evidence="11 12">ATCC 64428</strain>
    </source>
</reference>
<feature type="transmembrane region" description="Helical" evidence="9">
    <location>
        <begin position="404"/>
        <end position="427"/>
    </location>
</feature>